<dbReference type="HOGENOM" id="CLU_2451898_0_0_10"/>
<evidence type="ECO:0000313" key="2">
    <source>
        <dbReference type="Proteomes" id="UP000000566"/>
    </source>
</evidence>
<dbReference type="Proteomes" id="UP000000566">
    <property type="component" value="Chromosome"/>
</dbReference>
<dbReference type="EMBL" id="CP000140">
    <property type="protein sequence ID" value="ABR43959.1"/>
    <property type="molecule type" value="Genomic_DNA"/>
</dbReference>
<dbReference type="STRING" id="435591.BDI_2228"/>
<keyword evidence="2" id="KW-1185">Reference proteome</keyword>
<sequence>MFWLILLPVFYCFFNILRNFAHCNISLAKKTSRMLNNFYCITKRLQNPFLKTSGFKLSIRISPTVSCRCIDSSWIFSGTFLFKRNIGKG</sequence>
<accession>A6LE45</accession>
<protein>
    <submittedName>
        <fullName evidence="1">Uncharacterized protein</fullName>
    </submittedName>
</protein>
<gene>
    <name evidence="1" type="ordered locus">BDI_2228</name>
</gene>
<name>A6LE45_PARD8</name>
<dbReference type="PaxDb" id="435591-BDI_2228"/>
<evidence type="ECO:0000313" key="1">
    <source>
        <dbReference type="EMBL" id="ABR43959.1"/>
    </source>
</evidence>
<dbReference type="AlphaFoldDB" id="A6LE45"/>
<reference evidence="1 2" key="1">
    <citation type="journal article" date="2007" name="PLoS Biol.">
        <title>Evolution of symbiotic bacteria in the distal human intestine.</title>
        <authorList>
            <person name="Xu J."/>
            <person name="Mahowald M.A."/>
            <person name="Ley R.E."/>
            <person name="Lozupone C.A."/>
            <person name="Hamady M."/>
            <person name="Martens E.C."/>
            <person name="Henrissat B."/>
            <person name="Coutinho P.M."/>
            <person name="Minx P."/>
            <person name="Latreille P."/>
            <person name="Cordum H."/>
            <person name="Van Brunt A."/>
            <person name="Kim K."/>
            <person name="Fulton R.S."/>
            <person name="Fulton L.A."/>
            <person name="Clifton S.W."/>
            <person name="Wilson R.K."/>
            <person name="Knight R.D."/>
            <person name="Gordon J.I."/>
        </authorList>
    </citation>
    <scope>NUCLEOTIDE SEQUENCE [LARGE SCALE GENOMIC DNA]</scope>
    <source>
        <strain evidence="2">ATCC 8503 / DSM 20701 / CIP 104284 / JCM 5825 / NCTC 11152</strain>
    </source>
</reference>
<dbReference type="KEGG" id="pdi:BDI_2228"/>
<organism evidence="1 2">
    <name type="scientific">Parabacteroides distasonis (strain ATCC 8503 / DSM 20701 / CIP 104284 / JCM 5825 / NCTC 11152)</name>
    <dbReference type="NCBI Taxonomy" id="435591"/>
    <lineage>
        <taxon>Bacteria</taxon>
        <taxon>Pseudomonadati</taxon>
        <taxon>Bacteroidota</taxon>
        <taxon>Bacteroidia</taxon>
        <taxon>Bacteroidales</taxon>
        <taxon>Tannerellaceae</taxon>
        <taxon>Parabacteroides</taxon>
    </lineage>
</organism>
<proteinExistence type="predicted"/>